<organism evidence="1 2">
    <name type="scientific">Sutcliffiella rhizosphaerae</name>
    <dbReference type="NCBI Taxonomy" id="2880967"/>
    <lineage>
        <taxon>Bacteria</taxon>
        <taxon>Bacillati</taxon>
        <taxon>Bacillota</taxon>
        <taxon>Bacilli</taxon>
        <taxon>Bacillales</taxon>
        <taxon>Bacillaceae</taxon>
        <taxon>Sutcliffiella</taxon>
    </lineage>
</organism>
<name>A0ABM8YNE1_9BACI</name>
<protein>
    <recommendedName>
        <fullName evidence="3">Lipoprotein</fullName>
    </recommendedName>
</protein>
<sequence>MRLFINCMILTVLISACSSLEKKEVFPEVMPDDFSFILKYGFEARDILNTIDHTYTKNMVLDEDITIDLELSNEEIEAIYMKIKEIDLLASADKASDVSCVDPYERNEITLTINGEVYERKWITSKCDKRADDKLKEFTDFISYDIIRGKEEVKQLPATRGGYD</sequence>
<reference evidence="1 2" key="1">
    <citation type="submission" date="2021-10" db="EMBL/GenBank/DDBJ databases">
        <authorList>
            <person name="Criscuolo A."/>
        </authorList>
    </citation>
    <scope>NUCLEOTIDE SEQUENCE [LARGE SCALE GENOMIC DNA]</scope>
    <source>
        <strain evidence="2">CIP 111883</strain>
    </source>
</reference>
<dbReference type="EMBL" id="CAKJTJ010000011">
    <property type="protein sequence ID" value="CAG9621503.1"/>
    <property type="molecule type" value="Genomic_DNA"/>
</dbReference>
<comment type="caution">
    <text evidence="1">The sequence shown here is derived from an EMBL/GenBank/DDBJ whole genome shotgun (WGS) entry which is preliminary data.</text>
</comment>
<keyword evidence="2" id="KW-1185">Reference proteome</keyword>
<dbReference type="Proteomes" id="UP000789833">
    <property type="component" value="Unassembled WGS sequence"/>
</dbReference>
<evidence type="ECO:0008006" key="3">
    <source>
        <dbReference type="Google" id="ProtNLM"/>
    </source>
</evidence>
<dbReference type="PROSITE" id="PS51257">
    <property type="entry name" value="PROKAR_LIPOPROTEIN"/>
    <property type="match status" value="1"/>
</dbReference>
<accession>A0ABM8YNE1</accession>
<proteinExistence type="predicted"/>
<evidence type="ECO:0000313" key="1">
    <source>
        <dbReference type="EMBL" id="CAG9621503.1"/>
    </source>
</evidence>
<dbReference type="RefSeq" id="WP_230501392.1">
    <property type="nucleotide sequence ID" value="NZ_CAKJTJ010000011.1"/>
</dbReference>
<gene>
    <name evidence="1" type="ORF">BACCIP111883_02276</name>
</gene>
<evidence type="ECO:0000313" key="2">
    <source>
        <dbReference type="Proteomes" id="UP000789833"/>
    </source>
</evidence>